<accession>A0A364MXV1</accession>
<evidence type="ECO:0000313" key="2">
    <source>
        <dbReference type="Proteomes" id="UP000249619"/>
    </source>
</evidence>
<dbReference type="Proteomes" id="UP000249619">
    <property type="component" value="Unassembled WGS sequence"/>
</dbReference>
<dbReference type="STRING" id="183478.A0A364MXV1"/>
<keyword evidence="2" id="KW-1185">Reference proteome</keyword>
<dbReference type="AlphaFoldDB" id="A0A364MXV1"/>
<comment type="caution">
    <text evidence="1">The sequence shown here is derived from an EMBL/GenBank/DDBJ whole genome shotgun (WGS) entry which is preliminary data.</text>
</comment>
<dbReference type="EMBL" id="QGDH01000112">
    <property type="protein sequence ID" value="RAR06634.1"/>
    <property type="molecule type" value="Genomic_DNA"/>
</dbReference>
<name>A0A364MXV1_STELY</name>
<dbReference type="OrthoDB" id="10262413at2759"/>
<reference evidence="2" key="1">
    <citation type="submission" date="2018-05" db="EMBL/GenBank/DDBJ databases">
        <title>Draft genome sequence of Stemphylium lycopersici strain CIDEFI 213.</title>
        <authorList>
            <person name="Medina R."/>
            <person name="Franco M.E.E."/>
            <person name="Lucentini C.G."/>
            <person name="Saparrat M.C.N."/>
            <person name="Balatti P.A."/>
        </authorList>
    </citation>
    <scope>NUCLEOTIDE SEQUENCE [LARGE SCALE GENOMIC DNA]</scope>
    <source>
        <strain evidence="2">CIDEFI 213</strain>
    </source>
</reference>
<protein>
    <submittedName>
        <fullName evidence="1">Nad dependent epimerase dehydratase family protein</fullName>
    </submittedName>
</protein>
<proteinExistence type="predicted"/>
<gene>
    <name evidence="1" type="ORF">DDE83_006862</name>
</gene>
<evidence type="ECO:0000313" key="1">
    <source>
        <dbReference type="EMBL" id="RAR06634.1"/>
    </source>
</evidence>
<organism evidence="1 2">
    <name type="scientific">Stemphylium lycopersici</name>
    <name type="common">Tomato gray leaf spot disease fungus</name>
    <name type="synonym">Thyrospora lycopersici</name>
    <dbReference type="NCBI Taxonomy" id="183478"/>
    <lineage>
        <taxon>Eukaryota</taxon>
        <taxon>Fungi</taxon>
        <taxon>Dikarya</taxon>
        <taxon>Ascomycota</taxon>
        <taxon>Pezizomycotina</taxon>
        <taxon>Dothideomycetes</taxon>
        <taxon>Pleosporomycetidae</taxon>
        <taxon>Pleosporales</taxon>
        <taxon>Pleosporineae</taxon>
        <taxon>Pleosporaceae</taxon>
        <taxon>Stemphylium</taxon>
    </lineage>
</organism>
<sequence length="203" mass="22187">MPISNGFVEPTPNRELDDAADDVYAYEKERDALHPAPQRSKELSVNMLVIQSPLIYGLGTGLFHTTDLHIPIYEASVPGHGHAVVVGEGSGMRDHVRVQDVAELYKFVLVNVLENGGLRTCRPVNRASSSMENETHVDACFEACKITDKKAESVDMAQGAEVLAIAAPFRNEMMVELAMCSDARTVASLCKRAGWTPMRGENT</sequence>